<name>A0ABR7X7T8_9SPHI</name>
<feature type="transmembrane region" description="Helical" evidence="1">
    <location>
        <begin position="66"/>
        <end position="86"/>
    </location>
</feature>
<evidence type="ECO:0008006" key="4">
    <source>
        <dbReference type="Google" id="ProtNLM"/>
    </source>
</evidence>
<keyword evidence="1" id="KW-1133">Transmembrane helix</keyword>
<keyword evidence="1" id="KW-0812">Transmembrane</keyword>
<dbReference type="Proteomes" id="UP000618754">
    <property type="component" value="Unassembled WGS sequence"/>
</dbReference>
<comment type="caution">
    <text evidence="2">The sequence shown here is derived from an EMBL/GenBank/DDBJ whole genome shotgun (WGS) entry which is preliminary data.</text>
</comment>
<evidence type="ECO:0000313" key="3">
    <source>
        <dbReference type="Proteomes" id="UP000618754"/>
    </source>
</evidence>
<feature type="transmembrane region" description="Helical" evidence="1">
    <location>
        <begin position="203"/>
        <end position="227"/>
    </location>
</feature>
<feature type="transmembrane region" description="Helical" evidence="1">
    <location>
        <begin position="98"/>
        <end position="117"/>
    </location>
</feature>
<sequence length="238" mass="26961">MSLTQPLHLRLTFRNLLIFQFFFFLMHELHELAHIITGRILCGAWGTRDFNVWQLCETCNISYPQIATFAGPVFTFIMLWLGRYWLKYGKSTQIRSLGIVFILGNMPFGRIYMAATGSGDEVYGLRSLLMNASHSNLIWIKLLGFVIVALICVPPLITAYRAIVNKHKLIIFIALLILPLVLDTIIMLVFLNGLITKGILNQVYIMGTPLLVTLWLLSCLIIVVAGYKSLTHFAVIRG</sequence>
<accession>A0ABR7X7T8</accession>
<feature type="transmembrane region" description="Helical" evidence="1">
    <location>
        <begin position="169"/>
        <end position="191"/>
    </location>
</feature>
<reference evidence="2 3" key="1">
    <citation type="submission" date="2020-09" db="EMBL/GenBank/DDBJ databases">
        <title>Novel species of Mucilaginibacter isolated from a glacier on the Tibetan Plateau.</title>
        <authorList>
            <person name="Liu Q."/>
            <person name="Xin Y.-H."/>
        </authorList>
    </citation>
    <scope>NUCLEOTIDE SEQUENCE [LARGE SCALE GENOMIC DNA]</scope>
    <source>
        <strain evidence="2 3">CGMCC 1.13878</strain>
    </source>
</reference>
<feature type="transmembrane region" description="Helical" evidence="1">
    <location>
        <begin position="137"/>
        <end position="157"/>
    </location>
</feature>
<keyword evidence="3" id="KW-1185">Reference proteome</keyword>
<keyword evidence="1" id="KW-0472">Membrane</keyword>
<proteinExistence type="predicted"/>
<protein>
    <recommendedName>
        <fullName evidence="4">M50 family peptidase</fullName>
    </recommendedName>
</protein>
<evidence type="ECO:0000313" key="2">
    <source>
        <dbReference type="EMBL" id="MBD1386648.1"/>
    </source>
</evidence>
<organism evidence="2 3">
    <name type="scientific">Mucilaginibacter rigui</name>
    <dbReference type="NCBI Taxonomy" id="534635"/>
    <lineage>
        <taxon>Bacteria</taxon>
        <taxon>Pseudomonadati</taxon>
        <taxon>Bacteroidota</taxon>
        <taxon>Sphingobacteriia</taxon>
        <taxon>Sphingobacteriales</taxon>
        <taxon>Sphingobacteriaceae</taxon>
        <taxon>Mucilaginibacter</taxon>
    </lineage>
</organism>
<evidence type="ECO:0000256" key="1">
    <source>
        <dbReference type="SAM" id="Phobius"/>
    </source>
</evidence>
<dbReference type="RefSeq" id="WP_191176487.1">
    <property type="nucleotide sequence ID" value="NZ_JACWMW010000003.1"/>
</dbReference>
<dbReference type="EMBL" id="JACWMW010000003">
    <property type="protein sequence ID" value="MBD1386648.1"/>
    <property type="molecule type" value="Genomic_DNA"/>
</dbReference>
<gene>
    <name evidence="2" type="ORF">IDJ75_15285</name>
</gene>